<evidence type="ECO:0000313" key="6">
    <source>
        <dbReference type="Proteomes" id="UP000031561"/>
    </source>
</evidence>
<dbReference type="EMBL" id="JTHE03000004">
    <property type="protein sequence ID" value="MCM1981335.1"/>
    <property type="molecule type" value="Genomic_DNA"/>
</dbReference>
<evidence type="ECO:0000256" key="1">
    <source>
        <dbReference type="ARBA" id="ARBA00010990"/>
    </source>
</evidence>
<dbReference type="AlphaFoldDB" id="A0ABD4SY56"/>
<proteinExistence type="inferred from homology"/>
<dbReference type="InterPro" id="IPR008278">
    <property type="entry name" value="4-PPantetheinyl_Trfase_dom"/>
</dbReference>
<dbReference type="InterPro" id="IPR050559">
    <property type="entry name" value="P-Pant_transferase_sf"/>
</dbReference>
<protein>
    <submittedName>
        <fullName evidence="5">4'-phosphopantetheinyl transferase superfamily protein</fullName>
    </submittedName>
</protein>
<dbReference type="Proteomes" id="UP000031561">
    <property type="component" value="Unassembled WGS sequence"/>
</dbReference>
<evidence type="ECO:0000259" key="3">
    <source>
        <dbReference type="Pfam" id="PF01648"/>
    </source>
</evidence>
<keyword evidence="6" id="KW-1185">Reference proteome</keyword>
<dbReference type="Gene3D" id="3.90.470.20">
    <property type="entry name" value="4'-phosphopantetheinyl transferase domain"/>
    <property type="match status" value="2"/>
</dbReference>
<dbReference type="GO" id="GO:0016740">
    <property type="term" value="F:transferase activity"/>
    <property type="evidence" value="ECO:0007669"/>
    <property type="project" value="UniProtKB-KW"/>
</dbReference>
<dbReference type="SUPFAM" id="SSF56214">
    <property type="entry name" value="4'-phosphopantetheinyl transferase"/>
    <property type="match status" value="2"/>
</dbReference>
<evidence type="ECO:0000256" key="2">
    <source>
        <dbReference type="ARBA" id="ARBA00022679"/>
    </source>
</evidence>
<dbReference type="InterPro" id="IPR037143">
    <property type="entry name" value="4-PPantetheinyl_Trfase_dom_sf"/>
</dbReference>
<dbReference type="InterPro" id="IPR055066">
    <property type="entry name" value="AASDHPPT_N"/>
</dbReference>
<gene>
    <name evidence="5" type="ORF">QQ91_0000620</name>
</gene>
<feature type="domain" description="4'-phosphopantetheinyl transferase" evidence="3">
    <location>
        <begin position="118"/>
        <end position="189"/>
    </location>
</feature>
<accession>A0ABD4SY56</accession>
<comment type="similarity">
    <text evidence="1">Belongs to the P-Pant transferase superfamily. Gsp/Sfp/HetI/AcpT family.</text>
</comment>
<dbReference type="PANTHER" id="PTHR12215">
    <property type="entry name" value="PHOSPHOPANTETHEINE TRANSFERASE"/>
    <property type="match status" value="1"/>
</dbReference>
<evidence type="ECO:0000313" key="5">
    <source>
        <dbReference type="EMBL" id="MCM1981335.1"/>
    </source>
</evidence>
<dbReference type="Pfam" id="PF22624">
    <property type="entry name" value="AASDHPPT_N"/>
    <property type="match status" value="1"/>
</dbReference>
<keyword evidence="2 5" id="KW-0808">Transferase</keyword>
<organism evidence="5 6">
    <name type="scientific">Lyngbya confervoides BDU141951</name>
    <dbReference type="NCBI Taxonomy" id="1574623"/>
    <lineage>
        <taxon>Bacteria</taxon>
        <taxon>Bacillati</taxon>
        <taxon>Cyanobacteriota</taxon>
        <taxon>Cyanophyceae</taxon>
        <taxon>Oscillatoriophycideae</taxon>
        <taxon>Oscillatoriales</taxon>
        <taxon>Microcoleaceae</taxon>
        <taxon>Lyngbya</taxon>
    </lineage>
</organism>
<feature type="domain" description="4'-phosphopantetheinyl transferase N-terminal" evidence="4">
    <location>
        <begin position="23"/>
        <end position="106"/>
    </location>
</feature>
<sequence>MLPLHPIVPPLTPKSIHLWWMHPQSLTLPLGIRVLAEDEQKRCQTLRIQRDRQTFAYIRTVLRFFLARYTGLSPQEIQFHYGPKGKPALVAAQNPQAIQFNISHSHGRVLLGFAAQAPLGLDIEWFSPKVSSRSIAQRFFTPGEYKALEFLNPDQCQALFFQIWTRKEACIKAKGGSLFEEIGQLEVPSTLEPLGQWTQVWSTPRLFVRDLPVGPDYAAAVATTLPVPSYHLEEIKDPTVLMTSLGNGTNLL</sequence>
<dbReference type="PANTHER" id="PTHR12215:SF10">
    <property type="entry name" value="L-AMINOADIPATE-SEMIALDEHYDE DEHYDROGENASE-PHOSPHOPANTETHEINYL TRANSFERASE"/>
    <property type="match status" value="1"/>
</dbReference>
<name>A0ABD4SY56_9CYAN</name>
<dbReference type="Pfam" id="PF01648">
    <property type="entry name" value="ACPS"/>
    <property type="match status" value="1"/>
</dbReference>
<dbReference type="RefSeq" id="WP_166278676.1">
    <property type="nucleotide sequence ID" value="NZ_JTHE03000004.1"/>
</dbReference>
<reference evidence="5 6" key="1">
    <citation type="journal article" date="2015" name="Genome Announc.">
        <title>Draft Genome Sequence of Filamentous Marine Cyanobacterium Lyngbya confervoides Strain BDU141951.</title>
        <authorList>
            <person name="Chandrababunaidu M.M."/>
            <person name="Sen D."/>
            <person name="Tripathy S."/>
        </authorList>
    </citation>
    <scope>NUCLEOTIDE SEQUENCE [LARGE SCALE GENOMIC DNA]</scope>
    <source>
        <strain evidence="5 6">BDU141951</strain>
    </source>
</reference>
<evidence type="ECO:0000259" key="4">
    <source>
        <dbReference type="Pfam" id="PF22624"/>
    </source>
</evidence>
<comment type="caution">
    <text evidence="5">The sequence shown here is derived from an EMBL/GenBank/DDBJ whole genome shotgun (WGS) entry which is preliminary data.</text>
</comment>